<dbReference type="InterPro" id="IPR027640">
    <property type="entry name" value="Kinesin-like_fam"/>
</dbReference>
<feature type="region of interest" description="Disordered" evidence="8">
    <location>
        <begin position="72"/>
        <end position="106"/>
    </location>
</feature>
<evidence type="ECO:0000256" key="7">
    <source>
        <dbReference type="RuleBase" id="RU000394"/>
    </source>
</evidence>
<dbReference type="PANTHER" id="PTHR47971">
    <property type="entry name" value="KINESIN-RELATED PROTEIN 6"/>
    <property type="match status" value="1"/>
</dbReference>
<keyword evidence="4 6" id="KW-0505">Motor protein</keyword>
<dbReference type="CDD" id="cd01367">
    <property type="entry name" value="KISc_KIF2_like"/>
    <property type="match status" value="1"/>
</dbReference>
<evidence type="ECO:0000256" key="4">
    <source>
        <dbReference type="ARBA" id="ARBA00023175"/>
    </source>
</evidence>
<dbReference type="AlphaFoldDB" id="A0A843TP49"/>
<dbReference type="GO" id="GO:0007018">
    <property type="term" value="P:microtubule-based movement"/>
    <property type="evidence" value="ECO:0007669"/>
    <property type="project" value="InterPro"/>
</dbReference>
<dbReference type="SUPFAM" id="SSF52540">
    <property type="entry name" value="P-loop containing nucleoside triphosphate hydrolases"/>
    <property type="match status" value="1"/>
</dbReference>
<dbReference type="GO" id="GO:0007019">
    <property type="term" value="P:microtubule depolymerization"/>
    <property type="evidence" value="ECO:0007669"/>
    <property type="project" value="TreeGrafter"/>
</dbReference>
<dbReference type="GO" id="GO:1903338">
    <property type="term" value="P:regulation of cell wall organization or biogenesis"/>
    <property type="evidence" value="ECO:0007669"/>
    <property type="project" value="UniProtKB-ARBA"/>
</dbReference>
<keyword evidence="1 7" id="KW-0493">Microtubule</keyword>
<dbReference type="PROSITE" id="PS50067">
    <property type="entry name" value="KINESIN_MOTOR_2"/>
    <property type="match status" value="1"/>
</dbReference>
<feature type="domain" description="Kinesin motor" evidence="9">
    <location>
        <begin position="180"/>
        <end position="505"/>
    </location>
</feature>
<keyword evidence="11" id="KW-1185">Reference proteome</keyword>
<name>A0A843TP49_COLES</name>
<dbReference type="OrthoDB" id="3176171at2759"/>
<evidence type="ECO:0000256" key="1">
    <source>
        <dbReference type="ARBA" id="ARBA00022701"/>
    </source>
</evidence>
<dbReference type="GO" id="GO:0005874">
    <property type="term" value="C:microtubule"/>
    <property type="evidence" value="ECO:0007669"/>
    <property type="project" value="UniProtKB-KW"/>
</dbReference>
<evidence type="ECO:0000256" key="8">
    <source>
        <dbReference type="SAM" id="MobiDB-lite"/>
    </source>
</evidence>
<dbReference type="GO" id="GO:0005524">
    <property type="term" value="F:ATP binding"/>
    <property type="evidence" value="ECO:0007669"/>
    <property type="project" value="UniProtKB-UniRule"/>
</dbReference>
<dbReference type="InterPro" id="IPR027417">
    <property type="entry name" value="P-loop_NTPase"/>
</dbReference>
<evidence type="ECO:0000256" key="6">
    <source>
        <dbReference type="PROSITE-ProRule" id="PRU00283"/>
    </source>
</evidence>
<feature type="binding site" evidence="6">
    <location>
        <begin position="271"/>
        <end position="278"/>
    </location>
    <ligand>
        <name>ATP</name>
        <dbReference type="ChEBI" id="CHEBI:30616"/>
    </ligand>
</feature>
<dbReference type="SMART" id="SM00129">
    <property type="entry name" value="KISc"/>
    <property type="match status" value="1"/>
</dbReference>
<evidence type="ECO:0000313" key="11">
    <source>
        <dbReference type="Proteomes" id="UP000652761"/>
    </source>
</evidence>
<dbReference type="Proteomes" id="UP000652761">
    <property type="component" value="Unassembled WGS sequence"/>
</dbReference>
<feature type="region of interest" description="Disordered" evidence="8">
    <location>
        <begin position="1"/>
        <end position="23"/>
    </location>
</feature>
<protein>
    <recommendedName>
        <fullName evidence="7">Kinesin-like protein</fullName>
    </recommendedName>
</protein>
<accession>A0A843TP49</accession>
<sequence length="722" mass="80627">MNGAALGGRQMQRSAAPGQHLHQRQYSDHFVAEPPAGGGGRWIQHSGYQQVPPPFPMDSSRMWRSMQGGVGGEFLFAEPSTPPNGMRSSSQRRTGDDVSPSELSPGLLDLHSFDTELLSEKQVPGLYDGAAAFAYAQGRSFDDADPSIYANRLSNKVRMVPENNVSKSFTADKDKGSVAKIKVVVRKRPLNKKEGSRKEEDIITIQPNSNSLVVHETKLKVDLTEYVEKHEFVFDAVLDDDVSNDEVYRETVEPIVPTIFQRTKATCFAYGQTGSGKTYTMQPLPLRASHDILRLMHHTYRNQGFQLFFSFFEIYGGKLFDLLNDRRKLCMREDGKQQVCIVGLQEYKVSNVETIRDFIEKGNATRSTGTTGANEESSRSHAILQLAIKRSVDGSESKPARVVGKLSFIDLAGSERGADTTDNDKQTRIEGAEINKSLLALKECIRALDNDQVHIPFRGSKLTEVLRDSFIGDSRTVMISCISPNSGSCEHTLNTLRYADRVKSLSKGNNPRKDVSAAASNVRESTVLPLLSVFSSIPTPDEGSDISNEIDEFAWSKQMQRESSLSSLDRGPTMREEASSYADYFKDQRGRSSKTEEPTYSEETYDKGKVTWRKGKPDAYTVPTLEDKGRKMEPQTKRKDAEEEDLVIAHRKQVEETIDMVREEMKLLVEADQPGNQLDDYVSKLNTILSQKAAGILNLQTRLANFQRRLNEHNVLVSSLGP</sequence>
<dbReference type="PANTHER" id="PTHR47971:SF15">
    <property type="entry name" value="KINESIN-LIKE PROTEIN KIN-13B"/>
    <property type="match status" value="1"/>
</dbReference>
<evidence type="ECO:0000313" key="10">
    <source>
        <dbReference type="EMBL" id="MQL72835.1"/>
    </source>
</evidence>
<keyword evidence="2 6" id="KW-0547">Nucleotide-binding</keyword>
<reference evidence="10" key="1">
    <citation type="submission" date="2017-07" db="EMBL/GenBank/DDBJ databases">
        <title>Taro Niue Genome Assembly and Annotation.</title>
        <authorList>
            <person name="Atibalentja N."/>
            <person name="Keating K."/>
            <person name="Fields C.J."/>
        </authorList>
    </citation>
    <scope>NUCLEOTIDE SEQUENCE</scope>
    <source>
        <strain evidence="10">Niue_2</strain>
        <tissue evidence="10">Leaf</tissue>
    </source>
</reference>
<dbReference type="Gene3D" id="3.40.850.10">
    <property type="entry name" value="Kinesin motor domain"/>
    <property type="match status" value="1"/>
</dbReference>
<evidence type="ECO:0000256" key="5">
    <source>
        <dbReference type="ARBA" id="ARBA00061030"/>
    </source>
</evidence>
<dbReference type="InterPro" id="IPR019821">
    <property type="entry name" value="Kinesin_motor_CS"/>
</dbReference>
<dbReference type="InterPro" id="IPR036961">
    <property type="entry name" value="Kinesin_motor_dom_sf"/>
</dbReference>
<gene>
    <name evidence="10" type="ORF">Taro_005179</name>
</gene>
<dbReference type="GO" id="GO:0003777">
    <property type="term" value="F:microtubule motor activity"/>
    <property type="evidence" value="ECO:0007669"/>
    <property type="project" value="InterPro"/>
</dbReference>
<comment type="similarity">
    <text evidence="5">Belongs to the TRAFAC class myosin-kinesin ATPase superfamily. Kinesin family. KIN-13 subfamily.</text>
</comment>
<keyword evidence="3 6" id="KW-0067">ATP-binding</keyword>
<dbReference type="PRINTS" id="PR00380">
    <property type="entry name" value="KINESINHEAVY"/>
</dbReference>
<evidence type="ECO:0000259" key="9">
    <source>
        <dbReference type="PROSITE" id="PS50067"/>
    </source>
</evidence>
<organism evidence="10 11">
    <name type="scientific">Colocasia esculenta</name>
    <name type="common">Wild taro</name>
    <name type="synonym">Arum esculentum</name>
    <dbReference type="NCBI Taxonomy" id="4460"/>
    <lineage>
        <taxon>Eukaryota</taxon>
        <taxon>Viridiplantae</taxon>
        <taxon>Streptophyta</taxon>
        <taxon>Embryophyta</taxon>
        <taxon>Tracheophyta</taxon>
        <taxon>Spermatophyta</taxon>
        <taxon>Magnoliopsida</taxon>
        <taxon>Liliopsida</taxon>
        <taxon>Araceae</taxon>
        <taxon>Aroideae</taxon>
        <taxon>Colocasieae</taxon>
        <taxon>Colocasia</taxon>
    </lineage>
</organism>
<dbReference type="PROSITE" id="PS00411">
    <property type="entry name" value="KINESIN_MOTOR_1"/>
    <property type="match status" value="1"/>
</dbReference>
<comment type="caution">
    <text evidence="10">The sequence shown here is derived from an EMBL/GenBank/DDBJ whole genome shotgun (WGS) entry which is preliminary data.</text>
</comment>
<dbReference type="Pfam" id="PF00225">
    <property type="entry name" value="Kinesin"/>
    <property type="match status" value="1"/>
</dbReference>
<evidence type="ECO:0000256" key="2">
    <source>
        <dbReference type="ARBA" id="ARBA00022741"/>
    </source>
</evidence>
<dbReference type="EMBL" id="NMUH01000144">
    <property type="protein sequence ID" value="MQL72835.1"/>
    <property type="molecule type" value="Genomic_DNA"/>
</dbReference>
<dbReference type="GO" id="GO:0008017">
    <property type="term" value="F:microtubule binding"/>
    <property type="evidence" value="ECO:0007669"/>
    <property type="project" value="InterPro"/>
</dbReference>
<dbReference type="FunFam" id="3.40.850.10:FF:000012">
    <property type="entry name" value="Kinesin-like protein"/>
    <property type="match status" value="1"/>
</dbReference>
<proteinExistence type="inferred from homology"/>
<dbReference type="InterPro" id="IPR001752">
    <property type="entry name" value="Kinesin_motor_dom"/>
</dbReference>
<evidence type="ECO:0000256" key="3">
    <source>
        <dbReference type="ARBA" id="ARBA00022840"/>
    </source>
</evidence>